<feature type="non-terminal residue" evidence="2">
    <location>
        <position position="1"/>
    </location>
</feature>
<organism evidence="2 3">
    <name type="scientific">Cirrhinus mrigala</name>
    <name type="common">Mrigala</name>
    <dbReference type="NCBI Taxonomy" id="683832"/>
    <lineage>
        <taxon>Eukaryota</taxon>
        <taxon>Metazoa</taxon>
        <taxon>Chordata</taxon>
        <taxon>Craniata</taxon>
        <taxon>Vertebrata</taxon>
        <taxon>Euteleostomi</taxon>
        <taxon>Actinopterygii</taxon>
        <taxon>Neopterygii</taxon>
        <taxon>Teleostei</taxon>
        <taxon>Ostariophysi</taxon>
        <taxon>Cypriniformes</taxon>
        <taxon>Cyprinidae</taxon>
        <taxon>Labeoninae</taxon>
        <taxon>Labeonini</taxon>
        <taxon>Cirrhinus</taxon>
    </lineage>
</organism>
<dbReference type="AlphaFoldDB" id="A0ABD0N585"/>
<dbReference type="Proteomes" id="UP001529510">
    <property type="component" value="Unassembled WGS sequence"/>
</dbReference>
<gene>
    <name evidence="2" type="ORF">M9458_047267</name>
</gene>
<reference evidence="2 3" key="1">
    <citation type="submission" date="2024-05" db="EMBL/GenBank/DDBJ databases">
        <title>Genome sequencing and assembly of Indian major carp, Cirrhinus mrigala (Hamilton, 1822).</title>
        <authorList>
            <person name="Mohindra V."/>
            <person name="Chowdhury L.M."/>
            <person name="Lal K."/>
            <person name="Jena J.K."/>
        </authorList>
    </citation>
    <scope>NUCLEOTIDE SEQUENCE [LARGE SCALE GENOMIC DNA]</scope>
    <source>
        <strain evidence="2">CM1030</strain>
        <tissue evidence="2">Blood</tissue>
    </source>
</reference>
<keyword evidence="3" id="KW-1185">Reference proteome</keyword>
<comment type="caution">
    <text evidence="2">The sequence shown here is derived from an EMBL/GenBank/DDBJ whole genome shotgun (WGS) entry which is preliminary data.</text>
</comment>
<feature type="non-terminal residue" evidence="2">
    <location>
        <position position="63"/>
    </location>
</feature>
<accession>A0ABD0N585</accession>
<evidence type="ECO:0000313" key="2">
    <source>
        <dbReference type="EMBL" id="KAL0156021.1"/>
    </source>
</evidence>
<proteinExistence type="predicted"/>
<protein>
    <submittedName>
        <fullName evidence="2">Uncharacterized protein</fullName>
    </submittedName>
</protein>
<evidence type="ECO:0000256" key="1">
    <source>
        <dbReference type="SAM" id="MobiDB-lite"/>
    </source>
</evidence>
<dbReference type="EMBL" id="JAMKFB020000024">
    <property type="protein sequence ID" value="KAL0156021.1"/>
    <property type="molecule type" value="Genomic_DNA"/>
</dbReference>
<sequence>AFGCPYSDMNMKKEVVLPDRLGGEKQITFVPVHFVQKTKRLCPDEEDEEDEEDEKEEISHMDN</sequence>
<evidence type="ECO:0000313" key="3">
    <source>
        <dbReference type="Proteomes" id="UP001529510"/>
    </source>
</evidence>
<feature type="compositionally biased region" description="Acidic residues" evidence="1">
    <location>
        <begin position="44"/>
        <end position="56"/>
    </location>
</feature>
<name>A0ABD0N585_CIRMR</name>
<feature type="region of interest" description="Disordered" evidence="1">
    <location>
        <begin position="40"/>
        <end position="63"/>
    </location>
</feature>